<evidence type="ECO:0000313" key="14">
    <source>
        <dbReference type="EMBL" id="PRY40143.1"/>
    </source>
</evidence>
<dbReference type="Proteomes" id="UP000238375">
    <property type="component" value="Unassembled WGS sequence"/>
</dbReference>
<keyword evidence="15" id="KW-1185">Reference proteome</keyword>
<feature type="transmembrane region" description="Helical" evidence="11">
    <location>
        <begin position="222"/>
        <end position="247"/>
    </location>
</feature>
<keyword evidence="9 10" id="KW-0131">Cell cycle</keyword>
<reference evidence="14 15" key="1">
    <citation type="submission" date="2018-03" db="EMBL/GenBank/DDBJ databases">
        <title>Genomic Encyclopedia of Archaeal and Bacterial Type Strains, Phase II (KMG-II): from individual species to whole genera.</title>
        <authorList>
            <person name="Goeker M."/>
        </authorList>
    </citation>
    <scope>NUCLEOTIDE SEQUENCE [LARGE SCALE GENOMIC DNA]</scope>
    <source>
        <strain evidence="14 15">DSM 28354</strain>
    </source>
</reference>
<keyword evidence="5 10" id="KW-0132">Cell division</keyword>
<comment type="caution">
    <text evidence="14">The sequence shown here is derived from an EMBL/GenBank/DDBJ whole genome shotgun (WGS) entry which is preliminary data.</text>
</comment>
<dbReference type="InterPro" id="IPR040690">
    <property type="entry name" value="FtsX_ECD"/>
</dbReference>
<protein>
    <recommendedName>
        <fullName evidence="3 10">Cell division protein FtsX</fullName>
    </recommendedName>
</protein>
<dbReference type="InterPro" id="IPR004513">
    <property type="entry name" value="FtsX"/>
</dbReference>
<keyword evidence="6 11" id="KW-0812">Transmembrane</keyword>
<dbReference type="AlphaFoldDB" id="A0A2T0T3D4"/>
<dbReference type="Pfam" id="PF02687">
    <property type="entry name" value="FtsX"/>
    <property type="match status" value="1"/>
</dbReference>
<dbReference type="PANTHER" id="PTHR47755:SF1">
    <property type="entry name" value="CELL DIVISION PROTEIN FTSX"/>
    <property type="match status" value="1"/>
</dbReference>
<dbReference type="Pfam" id="PF18075">
    <property type="entry name" value="FtsX_ECD"/>
    <property type="match status" value="1"/>
</dbReference>
<evidence type="ECO:0000256" key="1">
    <source>
        <dbReference type="ARBA" id="ARBA00004651"/>
    </source>
</evidence>
<evidence type="ECO:0000256" key="9">
    <source>
        <dbReference type="ARBA" id="ARBA00023306"/>
    </source>
</evidence>
<name>A0A2T0T3D4_9BACT</name>
<proteinExistence type="inferred from homology"/>
<evidence type="ECO:0000256" key="2">
    <source>
        <dbReference type="ARBA" id="ARBA00007379"/>
    </source>
</evidence>
<evidence type="ECO:0000259" key="12">
    <source>
        <dbReference type="Pfam" id="PF02687"/>
    </source>
</evidence>
<keyword evidence="4 10" id="KW-1003">Cell membrane</keyword>
<evidence type="ECO:0000256" key="7">
    <source>
        <dbReference type="ARBA" id="ARBA00022989"/>
    </source>
</evidence>
<dbReference type="InterPro" id="IPR003838">
    <property type="entry name" value="ABC3_permease_C"/>
</dbReference>
<sequence length="294" mass="33129">MARKKKKVGAYPAGMILFSLTLALFLIGFCGMLAIESKRLVQYIRENYEVRVFLDKDIDSTRAATLMYRTLANKPYTLSTDGKPQLTFVSKDAAAREFIAETKEDFSRFLDENPLRDSYRLKLNEAYFDESKLAGVKKDLERVDGVFEVVYQENLVDSINRNINRIYLVMGVFVAVMLLIIVVLMNNTIRLALYSQRMLIRSMQLVGATNSFITRPFLGRGVWQGVIAGVLAVVMLLVGLQLATHNLPELAYFQDTPKLIMLLAGLVGLGAVIGFVSTFQAVHRYLGLTLDELY</sequence>
<feature type="transmembrane region" description="Helical" evidence="11">
    <location>
        <begin position="166"/>
        <end position="185"/>
    </location>
</feature>
<dbReference type="RefSeq" id="WP_106137765.1">
    <property type="nucleotide sequence ID" value="NZ_PVTE01000007.1"/>
</dbReference>
<feature type="domain" description="ABC3 transporter permease C-terminal" evidence="12">
    <location>
        <begin position="172"/>
        <end position="284"/>
    </location>
</feature>
<evidence type="ECO:0000256" key="8">
    <source>
        <dbReference type="ARBA" id="ARBA00023136"/>
    </source>
</evidence>
<evidence type="ECO:0000256" key="10">
    <source>
        <dbReference type="PIRNR" id="PIRNR003097"/>
    </source>
</evidence>
<dbReference type="Gene3D" id="3.30.70.3040">
    <property type="match status" value="1"/>
</dbReference>
<keyword evidence="8 10" id="KW-0472">Membrane</keyword>
<evidence type="ECO:0000259" key="13">
    <source>
        <dbReference type="Pfam" id="PF18075"/>
    </source>
</evidence>
<comment type="similarity">
    <text evidence="2 10">Belongs to the ABC-4 integral membrane protein family. FtsX subfamily.</text>
</comment>
<dbReference type="PANTHER" id="PTHR47755">
    <property type="entry name" value="CELL DIVISION PROTEIN FTSX"/>
    <property type="match status" value="1"/>
</dbReference>
<dbReference type="OrthoDB" id="9813411at2"/>
<comment type="subcellular location">
    <subcellularLocation>
        <location evidence="1">Cell membrane</location>
        <topology evidence="1">Multi-pass membrane protein</topology>
    </subcellularLocation>
</comment>
<evidence type="ECO:0000256" key="5">
    <source>
        <dbReference type="ARBA" id="ARBA00022618"/>
    </source>
</evidence>
<accession>A0A2T0T3D4</accession>
<feature type="domain" description="FtsX extracellular" evidence="13">
    <location>
        <begin position="49"/>
        <end position="149"/>
    </location>
</feature>
<feature type="transmembrane region" description="Helical" evidence="11">
    <location>
        <begin position="12"/>
        <end position="35"/>
    </location>
</feature>
<evidence type="ECO:0000313" key="15">
    <source>
        <dbReference type="Proteomes" id="UP000238375"/>
    </source>
</evidence>
<gene>
    <name evidence="14" type="ORF">CLV58_107237</name>
</gene>
<organism evidence="14 15">
    <name type="scientific">Spirosoma oryzae</name>
    <dbReference type="NCBI Taxonomy" id="1469603"/>
    <lineage>
        <taxon>Bacteria</taxon>
        <taxon>Pseudomonadati</taxon>
        <taxon>Bacteroidota</taxon>
        <taxon>Cytophagia</taxon>
        <taxon>Cytophagales</taxon>
        <taxon>Cytophagaceae</taxon>
        <taxon>Spirosoma</taxon>
    </lineage>
</organism>
<evidence type="ECO:0000256" key="4">
    <source>
        <dbReference type="ARBA" id="ARBA00022475"/>
    </source>
</evidence>
<dbReference type="EMBL" id="PVTE01000007">
    <property type="protein sequence ID" value="PRY40143.1"/>
    <property type="molecule type" value="Genomic_DNA"/>
</dbReference>
<feature type="transmembrane region" description="Helical" evidence="11">
    <location>
        <begin position="259"/>
        <end position="282"/>
    </location>
</feature>
<dbReference type="GO" id="GO:0005886">
    <property type="term" value="C:plasma membrane"/>
    <property type="evidence" value="ECO:0007669"/>
    <property type="project" value="UniProtKB-SubCell"/>
</dbReference>
<evidence type="ECO:0000256" key="6">
    <source>
        <dbReference type="ARBA" id="ARBA00022692"/>
    </source>
</evidence>
<evidence type="ECO:0000256" key="3">
    <source>
        <dbReference type="ARBA" id="ARBA00021907"/>
    </source>
</evidence>
<keyword evidence="7 11" id="KW-1133">Transmembrane helix</keyword>
<dbReference type="PIRSF" id="PIRSF003097">
    <property type="entry name" value="FtsX"/>
    <property type="match status" value="1"/>
</dbReference>
<evidence type="ECO:0000256" key="11">
    <source>
        <dbReference type="SAM" id="Phobius"/>
    </source>
</evidence>
<dbReference type="GO" id="GO:0051301">
    <property type="term" value="P:cell division"/>
    <property type="evidence" value="ECO:0007669"/>
    <property type="project" value="UniProtKB-KW"/>
</dbReference>